<reference evidence="4" key="3">
    <citation type="submission" date="2025-09" db="UniProtKB">
        <authorList>
            <consortium name="Ensembl"/>
        </authorList>
    </citation>
    <scope>IDENTIFICATION</scope>
</reference>
<evidence type="ECO:0000256" key="2">
    <source>
        <dbReference type="ARBA" id="ARBA00022729"/>
    </source>
</evidence>
<dbReference type="Ensembl" id="ENSMUNT00000028883.1">
    <property type="protein sequence ID" value="ENSMUNP00000027770.1"/>
    <property type="gene ID" value="ENSMUNG00000019018.1"/>
</dbReference>
<keyword evidence="5" id="KW-1185">Reference proteome</keyword>
<evidence type="ECO:0000256" key="3">
    <source>
        <dbReference type="ARBA" id="ARBA00023157"/>
    </source>
</evidence>
<accession>A0A8V5GVQ5</accession>
<dbReference type="InterPro" id="IPR004269">
    <property type="entry name" value="Folate_rcpt"/>
</dbReference>
<comment type="similarity">
    <text evidence="1">Belongs to the folate receptor family.</text>
</comment>
<dbReference type="PANTHER" id="PTHR10517:SF14">
    <property type="entry name" value="FOLATE RECEPTOR 1-RELATED"/>
    <property type="match status" value="1"/>
</dbReference>
<dbReference type="AlphaFoldDB" id="A0A8V5GVQ5"/>
<organism evidence="4 5">
    <name type="scientific">Melopsittacus undulatus</name>
    <name type="common">Budgerigar</name>
    <name type="synonym">Psittacus undulatus</name>
    <dbReference type="NCBI Taxonomy" id="13146"/>
    <lineage>
        <taxon>Eukaryota</taxon>
        <taxon>Metazoa</taxon>
        <taxon>Chordata</taxon>
        <taxon>Craniata</taxon>
        <taxon>Vertebrata</taxon>
        <taxon>Euteleostomi</taxon>
        <taxon>Archelosauria</taxon>
        <taxon>Archosauria</taxon>
        <taxon>Dinosauria</taxon>
        <taxon>Saurischia</taxon>
        <taxon>Theropoda</taxon>
        <taxon>Coelurosauria</taxon>
        <taxon>Aves</taxon>
        <taxon>Neognathae</taxon>
        <taxon>Neoaves</taxon>
        <taxon>Telluraves</taxon>
        <taxon>Australaves</taxon>
        <taxon>Psittaciformes</taxon>
        <taxon>Psittaculidae</taxon>
        <taxon>Melopsittacus</taxon>
    </lineage>
</organism>
<keyword evidence="2" id="KW-0732">Signal</keyword>
<evidence type="ECO:0000313" key="5">
    <source>
        <dbReference type="Proteomes" id="UP000694405"/>
    </source>
</evidence>
<sequence length="103" mass="11425">MDRTMAVLWVLVLLVAGAMGQDSLLNTCMDAKHHKAEPGPEGQLYGQPGLPRILHVPLCQEDCEQWWEDCRDALTCKDNWHKGLGLALRSVGALGSPPHRSPW</sequence>
<evidence type="ECO:0000313" key="4">
    <source>
        <dbReference type="Ensembl" id="ENSMUNP00000027770.1"/>
    </source>
</evidence>
<dbReference type="Pfam" id="PF03024">
    <property type="entry name" value="Folate_rec"/>
    <property type="match status" value="1"/>
</dbReference>
<protein>
    <submittedName>
        <fullName evidence="4">Uncharacterized protein</fullName>
    </submittedName>
</protein>
<reference evidence="4" key="2">
    <citation type="submission" date="2025-08" db="UniProtKB">
        <authorList>
            <consortium name="Ensembl"/>
        </authorList>
    </citation>
    <scope>IDENTIFICATION</scope>
</reference>
<evidence type="ECO:0000256" key="1">
    <source>
        <dbReference type="ARBA" id="ARBA00007932"/>
    </source>
</evidence>
<proteinExistence type="inferred from homology"/>
<dbReference type="Proteomes" id="UP000694405">
    <property type="component" value="Unassembled WGS sequence"/>
</dbReference>
<name>A0A8V5GVQ5_MELUD</name>
<dbReference type="GO" id="GO:0038023">
    <property type="term" value="F:signaling receptor activity"/>
    <property type="evidence" value="ECO:0007669"/>
    <property type="project" value="TreeGrafter"/>
</dbReference>
<dbReference type="InterPro" id="IPR018143">
    <property type="entry name" value="Folate_rcpt-like"/>
</dbReference>
<keyword evidence="3" id="KW-1015">Disulfide bond</keyword>
<reference evidence="4" key="1">
    <citation type="submission" date="2020-03" db="EMBL/GenBank/DDBJ databases">
        <title>Melopsittacus undulatus (budgerigar) genome, bMelUnd1, maternal haplotype with Z.</title>
        <authorList>
            <person name="Gedman G."/>
            <person name="Mountcastle J."/>
            <person name="Haase B."/>
            <person name="Formenti G."/>
            <person name="Wright T."/>
            <person name="Apodaca J."/>
            <person name="Pelan S."/>
            <person name="Chow W."/>
            <person name="Rhie A."/>
            <person name="Howe K."/>
            <person name="Fedrigo O."/>
            <person name="Jarvis E.D."/>
        </authorList>
    </citation>
    <scope>NUCLEOTIDE SEQUENCE [LARGE SCALE GENOMIC DNA]</scope>
</reference>
<dbReference type="PANTHER" id="PTHR10517">
    <property type="entry name" value="FOLATE RECEPTOR"/>
    <property type="match status" value="1"/>
</dbReference>
<dbReference type="GO" id="GO:0009897">
    <property type="term" value="C:external side of plasma membrane"/>
    <property type="evidence" value="ECO:0007669"/>
    <property type="project" value="TreeGrafter"/>
</dbReference>